<dbReference type="Proteomes" id="UP000177876">
    <property type="component" value="Unassembled WGS sequence"/>
</dbReference>
<feature type="transmembrane region" description="Helical" evidence="5">
    <location>
        <begin position="415"/>
        <end position="439"/>
    </location>
</feature>
<feature type="transmembrane region" description="Helical" evidence="5">
    <location>
        <begin position="335"/>
        <end position="359"/>
    </location>
</feature>
<sequence>MAEMERVSRVSKNAIALVTAKLATSGLSFFMAIIINKQLGPVLVGVYNFAFVIYMIFQVLPDFGIGNISIRDVSQDNAKLHYYFRNVVGLRMLLGLAAFILLTTTNLITLAAQSPGGIGAEKFWAVFVIGFCFFIEQPFSNTLVENFIALERLTVVALVYLVVGILKVGLSIYVVLAGFNNVVVWLILIYIFTLLYSVAHFYLIYSRLLKRQGELKSGTWDKAAAAALLKVPETGEVPQEALAAEFALASAMAAETMDKVQFEAPSSGGAGTATTDPEPAKSHTFWRKGRFFDRELWLYLLRSAWPLAVVSSAITIYAIVDVPILSWMKGDEVVGLYAAAAMFAKAFVFLTIAINMAVLPAVSKVGGKHPEKLGPTWEKLLFYCVVVIAPLMVLTPILARPVLILEGFDYIDAWVVVWLSMAAMVFTFMEAISFSFFIVINKQKKITGIIIIGLILKAALDLIVIPLWSYTGMAVIVVVSEFLVFMMIFYTLSRELKHKINLLKFAAAPVGILGILYLTALLLHNFLTIGKDTAGSAAVAAVIASAIVAGLYFVLAYGIGFLRKSRLRELNDLLKVED</sequence>
<reference evidence="6 7" key="1">
    <citation type="journal article" date="2016" name="Nat. Commun.">
        <title>Thousands of microbial genomes shed light on interconnected biogeochemical processes in an aquifer system.</title>
        <authorList>
            <person name="Anantharaman K."/>
            <person name="Brown C.T."/>
            <person name="Hug L.A."/>
            <person name="Sharon I."/>
            <person name="Castelle C.J."/>
            <person name="Probst A.J."/>
            <person name="Thomas B.C."/>
            <person name="Singh A."/>
            <person name="Wilkins M.J."/>
            <person name="Karaoz U."/>
            <person name="Brodie E.L."/>
            <person name="Williams K.H."/>
            <person name="Hubbard S.S."/>
            <person name="Banfield J.F."/>
        </authorList>
    </citation>
    <scope>NUCLEOTIDE SEQUENCE [LARGE SCALE GENOMIC DNA]</scope>
</reference>
<evidence type="ECO:0000256" key="1">
    <source>
        <dbReference type="ARBA" id="ARBA00004141"/>
    </source>
</evidence>
<feature type="transmembrane region" description="Helical" evidence="5">
    <location>
        <begin position="123"/>
        <end position="143"/>
    </location>
</feature>
<feature type="transmembrane region" description="Helical" evidence="5">
    <location>
        <begin position="474"/>
        <end position="493"/>
    </location>
</feature>
<dbReference type="EMBL" id="MELK01000040">
    <property type="protein sequence ID" value="OFW56859.1"/>
    <property type="molecule type" value="Genomic_DNA"/>
</dbReference>
<proteinExistence type="predicted"/>
<evidence type="ECO:0000313" key="7">
    <source>
        <dbReference type="Proteomes" id="UP000177876"/>
    </source>
</evidence>
<feature type="transmembrane region" description="Helical" evidence="5">
    <location>
        <begin position="505"/>
        <end position="527"/>
    </location>
</feature>
<dbReference type="AlphaFoldDB" id="A0A1F2WJ36"/>
<dbReference type="InterPro" id="IPR002797">
    <property type="entry name" value="Polysacc_synth"/>
</dbReference>
<accession>A0A1F2WJ36</accession>
<feature type="transmembrane region" description="Helical" evidence="5">
    <location>
        <begin position="155"/>
        <end position="176"/>
    </location>
</feature>
<protein>
    <submittedName>
        <fullName evidence="6">Uncharacterized protein</fullName>
    </submittedName>
</protein>
<dbReference type="STRING" id="1797197.A2Y75_06755"/>
<keyword evidence="2 5" id="KW-0812">Transmembrane</keyword>
<feature type="transmembrane region" description="Helical" evidence="5">
    <location>
        <begin position="47"/>
        <end position="70"/>
    </location>
</feature>
<dbReference type="PANTHER" id="PTHR43424">
    <property type="entry name" value="LOCUS PUTATIVE PROTEIN 1-RELATED"/>
    <property type="match status" value="1"/>
</dbReference>
<keyword evidence="4 5" id="KW-0472">Membrane</keyword>
<dbReference type="InterPro" id="IPR052556">
    <property type="entry name" value="PolySynth_Transporter"/>
</dbReference>
<organism evidence="6 7">
    <name type="scientific">Candidatus Solincola sediminis</name>
    <dbReference type="NCBI Taxonomy" id="1797199"/>
    <lineage>
        <taxon>Bacteria</taxon>
        <taxon>Bacillati</taxon>
        <taxon>Actinomycetota</taxon>
        <taxon>Candidatus Geothermincolia</taxon>
        <taxon>Candidatus Geothermincolales</taxon>
        <taxon>Candidatus Geothermincolaceae</taxon>
        <taxon>Candidatus Solincola</taxon>
    </lineage>
</organism>
<name>A0A1F2WJ36_9ACTN</name>
<feature type="transmembrane region" description="Helical" evidence="5">
    <location>
        <begin position="182"/>
        <end position="205"/>
    </location>
</feature>
<evidence type="ECO:0000256" key="3">
    <source>
        <dbReference type="ARBA" id="ARBA00022989"/>
    </source>
</evidence>
<dbReference type="PANTHER" id="PTHR43424:SF1">
    <property type="entry name" value="LOCUS PUTATIVE PROTEIN 1-RELATED"/>
    <property type="match status" value="1"/>
</dbReference>
<gene>
    <name evidence="6" type="ORF">A2Y75_06755</name>
</gene>
<keyword evidence="3 5" id="KW-1133">Transmembrane helix</keyword>
<evidence type="ECO:0000313" key="6">
    <source>
        <dbReference type="EMBL" id="OFW56859.1"/>
    </source>
</evidence>
<feature type="transmembrane region" description="Helical" evidence="5">
    <location>
        <begin position="446"/>
        <end position="468"/>
    </location>
</feature>
<evidence type="ECO:0000256" key="2">
    <source>
        <dbReference type="ARBA" id="ARBA00022692"/>
    </source>
</evidence>
<comment type="subcellular location">
    <subcellularLocation>
        <location evidence="1">Membrane</location>
        <topology evidence="1">Multi-pass membrane protein</topology>
    </subcellularLocation>
</comment>
<feature type="transmembrane region" description="Helical" evidence="5">
    <location>
        <begin position="296"/>
        <end position="320"/>
    </location>
</feature>
<evidence type="ECO:0000256" key="5">
    <source>
        <dbReference type="SAM" id="Phobius"/>
    </source>
</evidence>
<dbReference type="Pfam" id="PF01943">
    <property type="entry name" value="Polysacc_synt"/>
    <property type="match status" value="2"/>
</dbReference>
<evidence type="ECO:0000256" key="4">
    <source>
        <dbReference type="ARBA" id="ARBA00023136"/>
    </source>
</evidence>
<feature type="transmembrane region" description="Helical" evidence="5">
    <location>
        <begin position="82"/>
        <end position="103"/>
    </location>
</feature>
<feature type="transmembrane region" description="Helical" evidence="5">
    <location>
        <begin position="539"/>
        <end position="562"/>
    </location>
</feature>
<feature type="transmembrane region" description="Helical" evidence="5">
    <location>
        <begin position="14"/>
        <end position="35"/>
    </location>
</feature>
<comment type="caution">
    <text evidence="6">The sequence shown here is derived from an EMBL/GenBank/DDBJ whole genome shotgun (WGS) entry which is preliminary data.</text>
</comment>
<dbReference type="GO" id="GO:0016020">
    <property type="term" value="C:membrane"/>
    <property type="evidence" value="ECO:0007669"/>
    <property type="project" value="UniProtKB-SubCell"/>
</dbReference>
<feature type="transmembrane region" description="Helical" evidence="5">
    <location>
        <begin position="380"/>
        <end position="403"/>
    </location>
</feature>